<dbReference type="InterPro" id="IPR019096">
    <property type="entry name" value="YopX_protein"/>
</dbReference>
<dbReference type="AlphaFoldDB" id="A0A918D4L2"/>
<dbReference type="RefSeq" id="WP_188858874.1">
    <property type="nucleotide sequence ID" value="NZ_BMOS01000031.1"/>
</dbReference>
<name>A0A918D4L2_9BACI</name>
<dbReference type="EMBL" id="BMOS01000031">
    <property type="protein sequence ID" value="GGN64463.1"/>
    <property type="molecule type" value="Genomic_DNA"/>
</dbReference>
<dbReference type="Gene3D" id="3.30.1490.160">
    <property type="entry name" value="ctc02137 like domains"/>
    <property type="match status" value="1"/>
</dbReference>
<organism evidence="2 3">
    <name type="scientific">Oceanobacillus indicireducens</name>
    <dbReference type="NCBI Taxonomy" id="1004261"/>
    <lineage>
        <taxon>Bacteria</taxon>
        <taxon>Bacillati</taxon>
        <taxon>Bacillota</taxon>
        <taxon>Bacilli</taxon>
        <taxon>Bacillales</taxon>
        <taxon>Bacillaceae</taxon>
        <taxon>Oceanobacillus</taxon>
    </lineage>
</organism>
<keyword evidence="3" id="KW-1185">Reference proteome</keyword>
<dbReference type="SUPFAM" id="SSF159006">
    <property type="entry name" value="YopX-like"/>
    <property type="match status" value="1"/>
</dbReference>
<dbReference type="InterPro" id="IPR023385">
    <property type="entry name" value="YopX-like_C"/>
</dbReference>
<accession>A0A918D4L2</accession>
<evidence type="ECO:0000313" key="3">
    <source>
        <dbReference type="Proteomes" id="UP000624041"/>
    </source>
</evidence>
<reference evidence="2" key="1">
    <citation type="journal article" date="2014" name="Int. J. Syst. Evol. Microbiol.">
        <title>Complete genome sequence of Corynebacterium casei LMG S-19264T (=DSM 44701T), isolated from a smear-ripened cheese.</title>
        <authorList>
            <consortium name="US DOE Joint Genome Institute (JGI-PGF)"/>
            <person name="Walter F."/>
            <person name="Albersmeier A."/>
            <person name="Kalinowski J."/>
            <person name="Ruckert C."/>
        </authorList>
    </citation>
    <scope>NUCLEOTIDE SEQUENCE</scope>
    <source>
        <strain evidence="2">JCM 17251</strain>
    </source>
</reference>
<gene>
    <name evidence="2" type="ORF">GCM10007971_32380</name>
</gene>
<protein>
    <recommendedName>
        <fullName evidence="1">YopX protein domain-containing protein</fullName>
    </recommendedName>
</protein>
<dbReference type="Gene3D" id="2.30.30.290">
    <property type="entry name" value="YopX-like domains"/>
    <property type="match status" value="1"/>
</dbReference>
<feature type="domain" description="YopX protein" evidence="1">
    <location>
        <begin position="5"/>
        <end position="113"/>
    </location>
</feature>
<evidence type="ECO:0000259" key="1">
    <source>
        <dbReference type="Pfam" id="PF09643"/>
    </source>
</evidence>
<comment type="caution">
    <text evidence="2">The sequence shown here is derived from an EMBL/GenBank/DDBJ whole genome shotgun (WGS) entry which is preliminary data.</text>
</comment>
<reference evidence="2" key="2">
    <citation type="submission" date="2020-09" db="EMBL/GenBank/DDBJ databases">
        <authorList>
            <person name="Sun Q."/>
            <person name="Ohkuma M."/>
        </authorList>
    </citation>
    <scope>NUCLEOTIDE SEQUENCE</scope>
    <source>
        <strain evidence="2">JCM 17251</strain>
    </source>
</reference>
<evidence type="ECO:0000313" key="2">
    <source>
        <dbReference type="EMBL" id="GGN64463.1"/>
    </source>
</evidence>
<dbReference type="Proteomes" id="UP000624041">
    <property type="component" value="Unassembled WGS sequence"/>
</dbReference>
<dbReference type="Pfam" id="PF09643">
    <property type="entry name" value="YopX"/>
    <property type="match status" value="1"/>
</dbReference>
<sequence length="123" mass="14390">MREIKYQAWDVKRKTMYSNEDLVFYDQENTCLYSILTDSADEQLIFMQYTGLKDKNGKGIYEGDEFHLGDPRITYTVVWHDTGFMGKQNGASSFVGLSHWKNRIEIIGNIYETQNSWSNSHDN</sequence>
<proteinExistence type="predicted"/>